<dbReference type="KEGG" id="ruf:TH63_11600"/>
<sequence>MDLRSFKTLGAATLFLLLGSMACERTSPTNQNPENQPRTRAEKDLAEFREWVDEKTNKADSTTAQNWPEVKEEFKQRSAQLEERADSLSKESKAEYKELRRRFENWETRNQQRSQVPLHPETLARFEQELFGAANALESNWTAAQMREIYTQFVQNVRARRASWTASDWDYVDEIYRQLNLKKDQVEAQIPGKDKLKIKSLQAEYLTLETGKDAKDLLKEFKKDGAQ</sequence>
<dbReference type="OrthoDB" id="883648at2"/>
<dbReference type="Proteomes" id="UP000036458">
    <property type="component" value="Chromosome"/>
</dbReference>
<accession>A0A0H4W6T3</accession>
<dbReference type="PATRIC" id="fig|1379910.4.peg.2510"/>
<feature type="region of interest" description="Disordered" evidence="2">
    <location>
        <begin position="25"/>
        <end position="44"/>
    </location>
</feature>
<evidence type="ECO:0000256" key="1">
    <source>
        <dbReference type="SAM" id="Coils"/>
    </source>
</evidence>
<proteinExistence type="predicted"/>
<feature type="compositionally biased region" description="Polar residues" evidence="2">
    <location>
        <begin position="26"/>
        <end position="36"/>
    </location>
</feature>
<feature type="signal peptide" evidence="3">
    <location>
        <begin position="1"/>
        <end position="22"/>
    </location>
</feature>
<feature type="coiled-coil region" evidence="1">
    <location>
        <begin position="71"/>
        <end position="109"/>
    </location>
</feature>
<name>A0A0H4W6T3_9BACT</name>
<protein>
    <recommendedName>
        <fullName evidence="6">Lipoprotein</fullName>
    </recommendedName>
</protein>
<evidence type="ECO:0000313" key="4">
    <source>
        <dbReference type="EMBL" id="AKQ46131.1"/>
    </source>
</evidence>
<dbReference type="EMBL" id="CP010777">
    <property type="protein sequence ID" value="AKQ46131.1"/>
    <property type="molecule type" value="Genomic_DNA"/>
</dbReference>
<feature type="chain" id="PRO_5005212556" description="Lipoprotein" evidence="3">
    <location>
        <begin position="23"/>
        <end position="227"/>
    </location>
</feature>
<dbReference type="PROSITE" id="PS51257">
    <property type="entry name" value="PROKAR_LIPOPROTEIN"/>
    <property type="match status" value="1"/>
</dbReference>
<keyword evidence="5" id="KW-1185">Reference proteome</keyword>
<keyword evidence="3" id="KW-0732">Signal</keyword>
<evidence type="ECO:0000313" key="5">
    <source>
        <dbReference type="Proteomes" id="UP000036458"/>
    </source>
</evidence>
<gene>
    <name evidence="4" type="ORF">TH63_11600</name>
</gene>
<keyword evidence="1" id="KW-0175">Coiled coil</keyword>
<evidence type="ECO:0008006" key="6">
    <source>
        <dbReference type="Google" id="ProtNLM"/>
    </source>
</evidence>
<evidence type="ECO:0000256" key="2">
    <source>
        <dbReference type="SAM" id="MobiDB-lite"/>
    </source>
</evidence>
<dbReference type="RefSeq" id="WP_076606473.1">
    <property type="nucleotide sequence ID" value="NZ_CP010777.1"/>
</dbReference>
<dbReference type="AlphaFoldDB" id="A0A0H4W6T3"/>
<organism evidence="4 5">
    <name type="scientific">Rufibacter radiotolerans</name>
    <dbReference type="NCBI Taxonomy" id="1379910"/>
    <lineage>
        <taxon>Bacteria</taxon>
        <taxon>Pseudomonadati</taxon>
        <taxon>Bacteroidota</taxon>
        <taxon>Cytophagia</taxon>
        <taxon>Cytophagales</taxon>
        <taxon>Hymenobacteraceae</taxon>
        <taxon>Rufibacter</taxon>
    </lineage>
</organism>
<reference evidence="4 5" key="1">
    <citation type="submission" date="2015-01" db="EMBL/GenBank/DDBJ databases">
        <title>Rufibacter sp./DG31D/ whole genome sequencing.</title>
        <authorList>
            <person name="Kim M.K."/>
            <person name="Srinivasan S."/>
            <person name="Lee J.-J."/>
        </authorList>
    </citation>
    <scope>NUCLEOTIDE SEQUENCE [LARGE SCALE GENOMIC DNA]</scope>
    <source>
        <strain evidence="4 5">DG31D</strain>
    </source>
</reference>
<evidence type="ECO:0000256" key="3">
    <source>
        <dbReference type="SAM" id="SignalP"/>
    </source>
</evidence>